<evidence type="ECO:0000313" key="3">
    <source>
        <dbReference type="EnsemblMetazoa" id="KAF7494492.1"/>
    </source>
</evidence>
<feature type="transmembrane region" description="Helical" evidence="1">
    <location>
        <begin position="6"/>
        <end position="35"/>
    </location>
</feature>
<evidence type="ECO:0000256" key="1">
    <source>
        <dbReference type="SAM" id="Phobius"/>
    </source>
</evidence>
<dbReference type="InterPro" id="IPR031720">
    <property type="entry name" value="DUF4728"/>
</dbReference>
<evidence type="ECO:0008006" key="5">
    <source>
        <dbReference type="Google" id="ProtNLM"/>
    </source>
</evidence>
<reference evidence="2" key="2">
    <citation type="submission" date="2020-01" db="EMBL/GenBank/DDBJ databases">
        <authorList>
            <person name="Korhonen P.K.K."/>
            <person name="Guangxu M.G."/>
            <person name="Wang T.W."/>
            <person name="Stroehlein A.J.S."/>
            <person name="Young N.D."/>
            <person name="Ang C.-S.A."/>
            <person name="Fernando D.W.F."/>
            <person name="Lu H.L."/>
            <person name="Taylor S.T."/>
            <person name="Ehtesham M.E.M."/>
            <person name="Najaraj S.H.N."/>
            <person name="Harsha G.H.G."/>
            <person name="Madugundu A.M."/>
            <person name="Renuse S.R."/>
            <person name="Holt D.H."/>
            <person name="Pandey A.P."/>
            <person name="Papenfuss A.P."/>
            <person name="Gasser R.B.G."/>
            <person name="Fischer K.F."/>
        </authorList>
    </citation>
    <scope>NUCLEOTIDE SEQUENCE</scope>
    <source>
        <strain evidence="2">SSS_KF_BRIS2020</strain>
    </source>
</reference>
<reference evidence="3" key="3">
    <citation type="submission" date="2022-06" db="UniProtKB">
        <authorList>
            <consortium name="EnsemblMetazoa"/>
        </authorList>
    </citation>
    <scope>IDENTIFICATION</scope>
</reference>
<feature type="transmembrane region" description="Helical" evidence="1">
    <location>
        <begin position="78"/>
        <end position="98"/>
    </location>
</feature>
<accession>A0A834RD87</accession>
<reference evidence="4" key="1">
    <citation type="journal article" date="2020" name="PLoS Negl. Trop. Dis.">
        <title>High-quality nuclear genome for Sarcoptes scabiei-A critical resource for a neglected parasite.</title>
        <authorList>
            <person name="Korhonen P.K."/>
            <person name="Gasser R.B."/>
            <person name="Ma G."/>
            <person name="Wang T."/>
            <person name="Stroehlein A.J."/>
            <person name="Young N.D."/>
            <person name="Ang C.S."/>
            <person name="Fernando D.D."/>
            <person name="Lu H.C."/>
            <person name="Taylor S."/>
            <person name="Reynolds S.L."/>
            <person name="Mofiz E."/>
            <person name="Najaraj S.H."/>
            <person name="Gowda H."/>
            <person name="Madugundu A."/>
            <person name="Renuse S."/>
            <person name="Holt D."/>
            <person name="Pandey A."/>
            <person name="Papenfuss A.T."/>
            <person name="Fischer K."/>
        </authorList>
    </citation>
    <scope>NUCLEOTIDE SEQUENCE [LARGE SCALE GENOMIC DNA]</scope>
</reference>
<evidence type="ECO:0000313" key="2">
    <source>
        <dbReference type="EMBL" id="KAF7494492.1"/>
    </source>
</evidence>
<sequence>MIDEENIIFFYLLFLNGIESISFLAASGLVFIALIKRSKCLLLPWLIIALVDVLLALIIAFAELILPNVNVNGCTVPAISMIITLLIGLITIYCWLCVYGQYLYFAQNCALSVAEIKIIPIDDNQANQKESLQQSKHDFLNSVSGQTSTEHLNQLNDTLNKPNRLPEIDTLKIPQLSTPRDAW</sequence>
<dbReference type="Proteomes" id="UP000070412">
    <property type="component" value="Unassembled WGS sequence"/>
</dbReference>
<organism evidence="2">
    <name type="scientific">Sarcoptes scabiei</name>
    <name type="common">Itch mite</name>
    <name type="synonym">Acarus scabiei</name>
    <dbReference type="NCBI Taxonomy" id="52283"/>
    <lineage>
        <taxon>Eukaryota</taxon>
        <taxon>Metazoa</taxon>
        <taxon>Ecdysozoa</taxon>
        <taxon>Arthropoda</taxon>
        <taxon>Chelicerata</taxon>
        <taxon>Arachnida</taxon>
        <taxon>Acari</taxon>
        <taxon>Acariformes</taxon>
        <taxon>Sarcoptiformes</taxon>
        <taxon>Astigmata</taxon>
        <taxon>Psoroptidia</taxon>
        <taxon>Sarcoptoidea</taxon>
        <taxon>Sarcoptidae</taxon>
        <taxon>Sarcoptinae</taxon>
        <taxon>Sarcoptes</taxon>
    </lineage>
</organism>
<keyword evidence="1" id="KW-0812">Transmembrane</keyword>
<keyword evidence="1" id="KW-1133">Transmembrane helix</keyword>
<evidence type="ECO:0000313" key="4">
    <source>
        <dbReference type="Proteomes" id="UP000070412"/>
    </source>
</evidence>
<protein>
    <recommendedName>
        <fullName evidence="5">Transmembrane protein</fullName>
    </recommendedName>
</protein>
<dbReference type="AlphaFoldDB" id="A0A834RD87"/>
<feature type="transmembrane region" description="Helical" evidence="1">
    <location>
        <begin position="42"/>
        <end position="66"/>
    </location>
</feature>
<dbReference type="EnsemblMetazoa" id="SSS_5248s_mrna">
    <property type="protein sequence ID" value="KAF7494492.1"/>
    <property type="gene ID" value="SSS_5248"/>
</dbReference>
<keyword evidence="4" id="KW-1185">Reference proteome</keyword>
<keyword evidence="1" id="KW-0472">Membrane</keyword>
<dbReference type="Pfam" id="PF15860">
    <property type="entry name" value="DUF4728"/>
    <property type="match status" value="1"/>
</dbReference>
<proteinExistence type="predicted"/>
<gene>
    <name evidence="2" type="ORF">SSS_5248</name>
</gene>
<name>A0A834RD87_SARSC</name>
<dbReference type="OrthoDB" id="6490516at2759"/>
<dbReference type="EMBL" id="WVUK01000053">
    <property type="protein sequence ID" value="KAF7494492.1"/>
    <property type="molecule type" value="Genomic_DNA"/>
</dbReference>